<evidence type="ECO:0000256" key="5">
    <source>
        <dbReference type="SAM" id="MobiDB-lite"/>
    </source>
</evidence>
<name>A0A176VG97_MARPO</name>
<feature type="compositionally biased region" description="Basic and acidic residues" evidence="5">
    <location>
        <begin position="391"/>
        <end position="401"/>
    </location>
</feature>
<dbReference type="Pfam" id="PF04674">
    <property type="entry name" value="Phi_1"/>
    <property type="match status" value="1"/>
</dbReference>
<protein>
    <submittedName>
        <fullName evidence="7">Uncharacterized protein</fullName>
    </submittedName>
</protein>
<comment type="caution">
    <text evidence="7">The sequence shown here is derived from an EMBL/GenBank/DDBJ whole genome shotgun (WGS) entry which is preliminary data.</text>
</comment>
<dbReference type="InterPro" id="IPR006766">
    <property type="entry name" value="EXORDIUM-like"/>
</dbReference>
<dbReference type="PANTHER" id="PTHR31279">
    <property type="entry name" value="PROTEIN EXORDIUM-LIKE 5"/>
    <property type="match status" value="1"/>
</dbReference>
<feature type="region of interest" description="Disordered" evidence="5">
    <location>
        <begin position="38"/>
        <end position="62"/>
    </location>
</feature>
<feature type="region of interest" description="Disordered" evidence="5">
    <location>
        <begin position="386"/>
        <end position="409"/>
    </location>
</feature>
<dbReference type="AlphaFoldDB" id="A0A176VG97"/>
<accession>A0A176VG97</accession>
<dbReference type="Proteomes" id="UP000077202">
    <property type="component" value="Unassembled WGS sequence"/>
</dbReference>
<comment type="similarity">
    <text evidence="4">Belongs to the EXORDIUM family.</text>
</comment>
<sequence length="409" mass="45027">MLTLVLVTTLGLVCGSMLPTSQADMVLDALHTHTTAFMYPTPEPNATEDRLHSSNNGGDSNPIVPDEPIILDYHHGPIMTGKNEMIRLNVVFYGTFSNKQKATLRLFFRSFWNNAVELEQNGYWPTAAKWWQITRRYVDLHKTPIARSIVPGGEMQDWYSQGKNLRQSNIQAIVNKAMKQKDIGCDARDMYLVLTSDDVLVEKFCMSMCGTHYYLFPSQTENAQMVPYGWVGNPGKQCPGLCSWPYAPGGFVKQALIPPNGDVGIDGMIITIANIIASMATNPYDSGYYQEGSHLETAAVCQGMFGTGSFSGYPGELLVDKATKASFNVYGASNAKFLLPWIWNPVTKQCAGQSCFSCAGIALESWSVCTPVQLTSLHPNINIAQAHRSSKAKEGSEVDIKRHGKTPST</sequence>
<keyword evidence="3 6" id="KW-0732">Signal</keyword>
<keyword evidence="8" id="KW-1185">Reference proteome</keyword>
<comment type="subcellular location">
    <subcellularLocation>
        <location evidence="1">Secreted</location>
    </subcellularLocation>
</comment>
<gene>
    <name evidence="7" type="ORF">AXG93_1520s1120</name>
</gene>
<organism evidence="7 8">
    <name type="scientific">Marchantia polymorpha subsp. ruderalis</name>
    <dbReference type="NCBI Taxonomy" id="1480154"/>
    <lineage>
        <taxon>Eukaryota</taxon>
        <taxon>Viridiplantae</taxon>
        <taxon>Streptophyta</taxon>
        <taxon>Embryophyta</taxon>
        <taxon>Marchantiophyta</taxon>
        <taxon>Marchantiopsida</taxon>
        <taxon>Marchantiidae</taxon>
        <taxon>Marchantiales</taxon>
        <taxon>Marchantiaceae</taxon>
        <taxon>Marchantia</taxon>
    </lineage>
</organism>
<evidence type="ECO:0000256" key="3">
    <source>
        <dbReference type="ARBA" id="ARBA00022729"/>
    </source>
</evidence>
<dbReference type="PANTHER" id="PTHR31279:SF79">
    <property type="entry name" value="PROTEIN EXORDIUM-LIKE 2"/>
    <property type="match status" value="1"/>
</dbReference>
<feature type="chain" id="PRO_5008051768" evidence="6">
    <location>
        <begin position="24"/>
        <end position="409"/>
    </location>
</feature>
<evidence type="ECO:0000256" key="6">
    <source>
        <dbReference type="SAM" id="SignalP"/>
    </source>
</evidence>
<proteinExistence type="inferred from homology"/>
<evidence type="ECO:0000256" key="1">
    <source>
        <dbReference type="ARBA" id="ARBA00004613"/>
    </source>
</evidence>
<evidence type="ECO:0000256" key="2">
    <source>
        <dbReference type="ARBA" id="ARBA00022525"/>
    </source>
</evidence>
<dbReference type="EMBL" id="LVLJ01003740">
    <property type="protein sequence ID" value="OAE19939.1"/>
    <property type="molecule type" value="Genomic_DNA"/>
</dbReference>
<evidence type="ECO:0000313" key="8">
    <source>
        <dbReference type="Proteomes" id="UP000077202"/>
    </source>
</evidence>
<keyword evidence="2" id="KW-0964">Secreted</keyword>
<feature type="signal peptide" evidence="6">
    <location>
        <begin position="1"/>
        <end position="23"/>
    </location>
</feature>
<evidence type="ECO:0000256" key="4">
    <source>
        <dbReference type="ARBA" id="ARBA00023591"/>
    </source>
</evidence>
<evidence type="ECO:0000313" key="7">
    <source>
        <dbReference type="EMBL" id="OAE19939.1"/>
    </source>
</evidence>
<reference evidence="7" key="1">
    <citation type="submission" date="2016-03" db="EMBL/GenBank/DDBJ databases">
        <title>Mechanisms controlling the formation of the plant cell surface in tip-growing cells are functionally conserved among land plants.</title>
        <authorList>
            <person name="Honkanen S."/>
            <person name="Jones V.A."/>
            <person name="Morieri G."/>
            <person name="Champion C."/>
            <person name="Hetherington A.J."/>
            <person name="Kelly S."/>
            <person name="Saint-Marcoux D."/>
            <person name="Proust H."/>
            <person name="Prescott H."/>
            <person name="Dolan L."/>
        </authorList>
    </citation>
    <scope>NUCLEOTIDE SEQUENCE [LARGE SCALE GENOMIC DNA]</scope>
    <source>
        <tissue evidence="7">Whole gametophyte</tissue>
    </source>
</reference>
<dbReference type="GO" id="GO:0005576">
    <property type="term" value="C:extracellular region"/>
    <property type="evidence" value="ECO:0007669"/>
    <property type="project" value="UniProtKB-SubCell"/>
</dbReference>